<dbReference type="InterPro" id="IPR049326">
    <property type="entry name" value="Rhodopsin_dom_fungi"/>
</dbReference>
<comment type="subcellular location">
    <subcellularLocation>
        <location evidence="1">Membrane</location>
        <topology evidence="1">Multi-pass membrane protein</topology>
    </subcellularLocation>
</comment>
<keyword evidence="2 7" id="KW-0812">Transmembrane</keyword>
<feature type="transmembrane region" description="Helical" evidence="7">
    <location>
        <begin position="221"/>
        <end position="241"/>
    </location>
</feature>
<feature type="region of interest" description="Disordered" evidence="6">
    <location>
        <begin position="301"/>
        <end position="323"/>
    </location>
</feature>
<dbReference type="GO" id="GO:0016020">
    <property type="term" value="C:membrane"/>
    <property type="evidence" value="ECO:0007669"/>
    <property type="project" value="UniProtKB-SubCell"/>
</dbReference>
<feature type="transmembrane region" description="Helical" evidence="7">
    <location>
        <begin position="98"/>
        <end position="124"/>
    </location>
</feature>
<evidence type="ECO:0000256" key="6">
    <source>
        <dbReference type="SAM" id="MobiDB-lite"/>
    </source>
</evidence>
<gene>
    <name evidence="9" type="ORF">PISL3812_09021</name>
</gene>
<feature type="transmembrane region" description="Helical" evidence="7">
    <location>
        <begin position="54"/>
        <end position="78"/>
    </location>
</feature>
<feature type="transmembrane region" description="Helical" evidence="7">
    <location>
        <begin position="253"/>
        <end position="278"/>
    </location>
</feature>
<sequence>MADADAIPPNSFNSDSVNSLPIAFSAVFLPFVLLFVALRFYCRHKSRTNWGFDDGLIAFAAVGQIGLAAICLDLAVNGGSGYHMDYLLYNHPEKLQRFLVDVFALQIIYYTFLNVPKLAVLVLYQRLFSVRYLTTWATRILMAVLVLYTIVSVFLSIFACGRHVDAFYSEDPNAAKQWCIDVNAMQIYTSIPNIVTDVLMLLVPMPVAFGLRVRMSVKLGIAVTFLMGSLGLIFSALRFWITYKVNNSDDQTYVSAQLLVWTELEVGCYLISACLLILRPLIERIADSSLIQSFRSNTYGHRGTVSPSHGTSSKASAATSEGSYRSSIVGAQVHPDKTSGRENIEMVNGLHFTSSR</sequence>
<dbReference type="PANTHER" id="PTHR33048">
    <property type="entry name" value="PTH11-LIKE INTEGRAL MEMBRANE PROTEIN (AFU_ORTHOLOGUE AFUA_5G11245)"/>
    <property type="match status" value="1"/>
</dbReference>
<feature type="domain" description="Rhodopsin" evidence="8">
    <location>
        <begin position="38"/>
        <end position="284"/>
    </location>
</feature>
<organism evidence="9 10">
    <name type="scientific">Talaromyces islandicus</name>
    <name type="common">Penicillium islandicum</name>
    <dbReference type="NCBI Taxonomy" id="28573"/>
    <lineage>
        <taxon>Eukaryota</taxon>
        <taxon>Fungi</taxon>
        <taxon>Dikarya</taxon>
        <taxon>Ascomycota</taxon>
        <taxon>Pezizomycotina</taxon>
        <taxon>Eurotiomycetes</taxon>
        <taxon>Eurotiomycetidae</taxon>
        <taxon>Eurotiales</taxon>
        <taxon>Trichocomaceae</taxon>
        <taxon>Talaromyces</taxon>
        <taxon>Talaromyces sect. Islandici</taxon>
    </lineage>
</organism>
<evidence type="ECO:0000256" key="4">
    <source>
        <dbReference type="ARBA" id="ARBA00023136"/>
    </source>
</evidence>
<feature type="transmembrane region" description="Helical" evidence="7">
    <location>
        <begin position="191"/>
        <end position="209"/>
    </location>
</feature>
<dbReference type="Proteomes" id="UP000054383">
    <property type="component" value="Unassembled WGS sequence"/>
</dbReference>
<feature type="transmembrane region" description="Helical" evidence="7">
    <location>
        <begin position="20"/>
        <end position="42"/>
    </location>
</feature>
<keyword evidence="3 7" id="KW-1133">Transmembrane helix</keyword>
<dbReference type="Pfam" id="PF20684">
    <property type="entry name" value="Fung_rhodopsin"/>
    <property type="match status" value="1"/>
</dbReference>
<evidence type="ECO:0000256" key="7">
    <source>
        <dbReference type="SAM" id="Phobius"/>
    </source>
</evidence>
<evidence type="ECO:0000256" key="3">
    <source>
        <dbReference type="ARBA" id="ARBA00022989"/>
    </source>
</evidence>
<keyword evidence="10" id="KW-1185">Reference proteome</keyword>
<dbReference type="OrthoDB" id="5329176at2759"/>
<dbReference type="OMA" id="ACIISIW"/>
<comment type="similarity">
    <text evidence="5">Belongs to the SAT4 family.</text>
</comment>
<evidence type="ECO:0000256" key="5">
    <source>
        <dbReference type="ARBA" id="ARBA00038359"/>
    </source>
</evidence>
<evidence type="ECO:0000313" key="9">
    <source>
        <dbReference type="EMBL" id="CRG91967.1"/>
    </source>
</evidence>
<reference evidence="9 10" key="1">
    <citation type="submission" date="2015-04" db="EMBL/GenBank/DDBJ databases">
        <authorList>
            <person name="Syromyatnikov M.Y."/>
            <person name="Popov V.N."/>
        </authorList>
    </citation>
    <scope>NUCLEOTIDE SEQUENCE [LARGE SCALE GENOMIC DNA]</scope>
    <source>
        <strain evidence="9">WF-38-12</strain>
    </source>
</reference>
<dbReference type="AlphaFoldDB" id="A0A0U1M8N8"/>
<dbReference type="EMBL" id="CVMT01000011">
    <property type="protein sequence ID" value="CRG91967.1"/>
    <property type="molecule type" value="Genomic_DNA"/>
</dbReference>
<evidence type="ECO:0000259" key="8">
    <source>
        <dbReference type="Pfam" id="PF20684"/>
    </source>
</evidence>
<evidence type="ECO:0000256" key="2">
    <source>
        <dbReference type="ARBA" id="ARBA00022692"/>
    </source>
</evidence>
<dbReference type="InterPro" id="IPR052337">
    <property type="entry name" value="SAT4-like"/>
</dbReference>
<evidence type="ECO:0000256" key="1">
    <source>
        <dbReference type="ARBA" id="ARBA00004141"/>
    </source>
</evidence>
<dbReference type="STRING" id="28573.A0A0U1M8N8"/>
<name>A0A0U1M8N8_TALIS</name>
<evidence type="ECO:0000313" key="10">
    <source>
        <dbReference type="Proteomes" id="UP000054383"/>
    </source>
</evidence>
<keyword evidence="4 7" id="KW-0472">Membrane</keyword>
<proteinExistence type="inferred from homology"/>
<dbReference type="PANTHER" id="PTHR33048:SF47">
    <property type="entry name" value="INTEGRAL MEMBRANE PROTEIN-RELATED"/>
    <property type="match status" value="1"/>
</dbReference>
<protein>
    <recommendedName>
        <fullName evidence="8">Rhodopsin domain-containing protein</fullName>
    </recommendedName>
</protein>
<feature type="transmembrane region" description="Helical" evidence="7">
    <location>
        <begin position="136"/>
        <end position="159"/>
    </location>
</feature>
<accession>A0A0U1M8N8</accession>